<dbReference type="PROSITE" id="PS00627">
    <property type="entry name" value="GHMP_KINASES_ATP"/>
    <property type="match status" value="1"/>
</dbReference>
<evidence type="ECO:0000256" key="14">
    <source>
        <dbReference type="ARBA" id="ARBA00023098"/>
    </source>
</evidence>
<keyword evidence="8 19" id="KW-0547">Nucleotide-binding</keyword>
<dbReference type="SUPFAM" id="SSF54211">
    <property type="entry name" value="Ribosomal protein S5 domain 2-like"/>
    <property type="match status" value="1"/>
</dbReference>
<evidence type="ECO:0000256" key="3">
    <source>
        <dbReference type="ARBA" id="ARBA00012103"/>
    </source>
</evidence>
<evidence type="ECO:0000256" key="15">
    <source>
        <dbReference type="ARBA" id="ARBA00023166"/>
    </source>
</evidence>
<keyword evidence="15 19" id="KW-1207">Sterol metabolism</keyword>
<dbReference type="EMBL" id="JADGJQ010000070">
    <property type="protein sequence ID" value="KAJ3173435.1"/>
    <property type="molecule type" value="Genomic_DNA"/>
</dbReference>
<evidence type="ECO:0000256" key="7">
    <source>
        <dbReference type="ARBA" id="ARBA00022723"/>
    </source>
</evidence>
<evidence type="ECO:0000256" key="11">
    <source>
        <dbReference type="ARBA" id="ARBA00022842"/>
    </source>
</evidence>
<evidence type="ECO:0000256" key="4">
    <source>
        <dbReference type="ARBA" id="ARBA00022490"/>
    </source>
</evidence>
<keyword evidence="14 19" id="KW-0443">Lipid metabolism</keyword>
<evidence type="ECO:0000256" key="17">
    <source>
        <dbReference type="ARBA" id="ARBA00029310"/>
    </source>
</evidence>
<keyword evidence="11" id="KW-0460">Magnesium</keyword>
<dbReference type="GO" id="GO:0046872">
    <property type="term" value="F:metal ion binding"/>
    <property type="evidence" value="ECO:0007669"/>
    <property type="project" value="UniProtKB-KW"/>
</dbReference>
<organism evidence="21 22">
    <name type="scientific">Geranomyces variabilis</name>
    <dbReference type="NCBI Taxonomy" id="109894"/>
    <lineage>
        <taxon>Eukaryota</taxon>
        <taxon>Fungi</taxon>
        <taxon>Fungi incertae sedis</taxon>
        <taxon>Chytridiomycota</taxon>
        <taxon>Chytridiomycota incertae sedis</taxon>
        <taxon>Chytridiomycetes</taxon>
        <taxon>Spizellomycetales</taxon>
        <taxon>Powellomycetaceae</taxon>
        <taxon>Geranomyces</taxon>
    </lineage>
</organism>
<evidence type="ECO:0000256" key="9">
    <source>
        <dbReference type="ARBA" id="ARBA00022777"/>
    </source>
</evidence>
<dbReference type="GO" id="GO:0019287">
    <property type="term" value="P:isopentenyl diphosphate biosynthetic process, mevalonate pathway"/>
    <property type="evidence" value="ECO:0007669"/>
    <property type="project" value="TreeGrafter"/>
</dbReference>
<dbReference type="Pfam" id="PF00288">
    <property type="entry name" value="GHMP_kinases_N"/>
    <property type="match status" value="1"/>
</dbReference>
<dbReference type="SUPFAM" id="SSF55060">
    <property type="entry name" value="GHMP Kinase, C-terminal domain"/>
    <property type="match status" value="1"/>
</dbReference>
<dbReference type="InterPro" id="IPR020568">
    <property type="entry name" value="Ribosomal_Su5_D2-typ_SF"/>
</dbReference>
<evidence type="ECO:0000256" key="10">
    <source>
        <dbReference type="ARBA" id="ARBA00022840"/>
    </source>
</evidence>
<dbReference type="PANTHER" id="PTHR43290">
    <property type="entry name" value="MEVALONATE KINASE"/>
    <property type="match status" value="1"/>
</dbReference>
<dbReference type="InterPro" id="IPR014721">
    <property type="entry name" value="Ribsml_uS5_D2-typ_fold_subgr"/>
</dbReference>
<dbReference type="NCBIfam" id="TIGR00549">
    <property type="entry name" value="mevalon_kin"/>
    <property type="match status" value="1"/>
</dbReference>
<keyword evidence="7" id="KW-0479">Metal-binding</keyword>
<dbReference type="Gene3D" id="3.30.230.10">
    <property type="match status" value="1"/>
</dbReference>
<comment type="subcellular location">
    <subcellularLocation>
        <location evidence="1 19">Cytoplasm</location>
    </subcellularLocation>
</comment>
<dbReference type="InterPro" id="IPR006205">
    <property type="entry name" value="Mev_gal_kin"/>
</dbReference>
<keyword evidence="16 19" id="KW-0753">Steroid metabolism</keyword>
<keyword evidence="4 19" id="KW-0963">Cytoplasm</keyword>
<dbReference type="AlphaFoldDB" id="A0AAD5TJD8"/>
<comment type="similarity">
    <text evidence="2 19">Belongs to the GHMP kinase family. Mevalonate kinase subfamily.</text>
</comment>
<evidence type="ECO:0000256" key="2">
    <source>
        <dbReference type="ARBA" id="ARBA00006495"/>
    </source>
</evidence>
<accession>A0AAD5TJD8</accession>
<name>A0AAD5TJD8_9FUNG</name>
<dbReference type="GO" id="GO:0006696">
    <property type="term" value="P:ergosterol biosynthetic process"/>
    <property type="evidence" value="ECO:0007669"/>
    <property type="project" value="TreeGrafter"/>
</dbReference>
<keyword evidence="10 19" id="KW-0067">ATP-binding</keyword>
<evidence type="ECO:0000256" key="12">
    <source>
        <dbReference type="ARBA" id="ARBA00022955"/>
    </source>
</evidence>
<dbReference type="GO" id="GO:0004496">
    <property type="term" value="F:mevalonate kinase activity"/>
    <property type="evidence" value="ECO:0007669"/>
    <property type="project" value="UniProtKB-EC"/>
</dbReference>
<keyword evidence="12 19" id="KW-0752">Steroid biosynthesis</keyword>
<comment type="pathway">
    <text evidence="18 19">Isoprenoid biosynthesis; isopentenyl diphosphate biosynthesis via mevalonate pathway; isopentenyl diphosphate from (R)-mevalonate: step 1/3.</text>
</comment>
<evidence type="ECO:0000256" key="1">
    <source>
        <dbReference type="ARBA" id="ARBA00004496"/>
    </source>
</evidence>
<sequence length="449" mass="47512">MPPHPPRLASPHASHASSVLVSAPGKVILFGEHAVVYNKPAIAASLGLRSYAWFRAQPAGVSPSLLRLNLPDIHRTTIEFPLVQLAAVSREYYYALDASDAMLRPSVLLPDAERALEPVLSELPHSAVRPAVLAFLHLFLAICPKLPALNVCVRSELPVGAGLGSSASFSVAVAAGLLALASSHPDIDSEAKEEVDPAWRVNQWAFMAEKVIHGNPSGVDNSLATYGGAKIYSKGQLESLNGFSSLRFLLTDTCVPKNTKRQVEMVRTRKMRFPSVMDLLIDSVENIVKECKAVFRDIAQGTISQAEMVSSMEALIEMNHGVMAACGVSHPSLETVRLVTASHGLQSKLTGAGGGGCALTFLPPGTTRETISAVATQLSANGFKCYETEVGGSGVEVRTQRSVDSGNEEGEQVAVLAAWEEFAARPLVRDGSGGGGGGVDGLNAYFESS</sequence>
<reference evidence="21" key="1">
    <citation type="submission" date="2020-05" db="EMBL/GenBank/DDBJ databases">
        <title>Phylogenomic resolution of chytrid fungi.</title>
        <authorList>
            <person name="Stajich J.E."/>
            <person name="Amses K."/>
            <person name="Simmons R."/>
            <person name="Seto K."/>
            <person name="Myers J."/>
            <person name="Bonds A."/>
            <person name="Quandt C.A."/>
            <person name="Barry K."/>
            <person name="Liu P."/>
            <person name="Grigoriev I."/>
            <person name="Longcore J.E."/>
            <person name="James T.Y."/>
        </authorList>
    </citation>
    <scope>NUCLEOTIDE SEQUENCE</scope>
    <source>
        <strain evidence="21">JEL0379</strain>
    </source>
</reference>
<evidence type="ECO:0000313" key="21">
    <source>
        <dbReference type="EMBL" id="KAJ3173435.1"/>
    </source>
</evidence>
<keyword evidence="13 19" id="KW-0756">Sterol biosynthesis</keyword>
<dbReference type="PANTHER" id="PTHR43290:SF2">
    <property type="entry name" value="MEVALONATE KINASE"/>
    <property type="match status" value="1"/>
</dbReference>
<keyword evidence="5 19" id="KW-0444">Lipid biosynthesis</keyword>
<dbReference type="Gene3D" id="3.30.70.890">
    <property type="entry name" value="GHMP kinase, C-terminal domain"/>
    <property type="match status" value="1"/>
</dbReference>
<dbReference type="Proteomes" id="UP001212152">
    <property type="component" value="Unassembled WGS sequence"/>
</dbReference>
<protein>
    <recommendedName>
        <fullName evidence="3 19">Mevalonate kinase</fullName>
        <shortName evidence="19">MK</shortName>
        <ecNumber evidence="3 19">2.7.1.36</ecNumber>
    </recommendedName>
</protein>
<feature type="domain" description="GHMP kinase N-terminal" evidence="20">
    <location>
        <begin position="144"/>
        <end position="228"/>
    </location>
</feature>
<dbReference type="FunFam" id="3.30.70.890:FF:000003">
    <property type="entry name" value="Mevalonate kinase"/>
    <property type="match status" value="1"/>
</dbReference>
<keyword evidence="9 19" id="KW-0418">Kinase</keyword>
<evidence type="ECO:0000256" key="18">
    <source>
        <dbReference type="ARBA" id="ARBA00029438"/>
    </source>
</evidence>
<keyword evidence="22" id="KW-1185">Reference proteome</keyword>
<evidence type="ECO:0000256" key="5">
    <source>
        <dbReference type="ARBA" id="ARBA00022516"/>
    </source>
</evidence>
<evidence type="ECO:0000256" key="8">
    <source>
        <dbReference type="ARBA" id="ARBA00022741"/>
    </source>
</evidence>
<evidence type="ECO:0000256" key="6">
    <source>
        <dbReference type="ARBA" id="ARBA00022679"/>
    </source>
</evidence>
<evidence type="ECO:0000259" key="20">
    <source>
        <dbReference type="Pfam" id="PF00288"/>
    </source>
</evidence>
<comment type="function">
    <text evidence="19">Mevalonate kinase; part of the second module of ergosterol biosynthesis pathway that includes the middle steps of the pathway. The second module is carried out in the vacuole and involves the formation of farnesyl diphosphate, which is also an important intermediate in the biosynthesis of ubiquinone, dolichol, heme and prenylated proteins.</text>
</comment>
<gene>
    <name evidence="21" type="ORF">HDU87_007596</name>
</gene>
<dbReference type="GO" id="GO:0005524">
    <property type="term" value="F:ATP binding"/>
    <property type="evidence" value="ECO:0007669"/>
    <property type="project" value="UniProtKB-KW"/>
</dbReference>
<comment type="caution">
    <text evidence="21">The sequence shown here is derived from an EMBL/GenBank/DDBJ whole genome shotgun (WGS) entry which is preliminary data.</text>
</comment>
<dbReference type="InterPro" id="IPR006203">
    <property type="entry name" value="GHMP_knse_ATP-bd_CS"/>
</dbReference>
<evidence type="ECO:0000313" key="22">
    <source>
        <dbReference type="Proteomes" id="UP001212152"/>
    </source>
</evidence>
<dbReference type="InterPro" id="IPR006204">
    <property type="entry name" value="GHMP_kinase_N_dom"/>
</dbReference>
<dbReference type="PRINTS" id="PR00959">
    <property type="entry name" value="MEVGALKINASE"/>
</dbReference>
<proteinExistence type="inferred from homology"/>
<dbReference type="InterPro" id="IPR036554">
    <property type="entry name" value="GHMP_kinase_C_sf"/>
</dbReference>
<evidence type="ECO:0000256" key="16">
    <source>
        <dbReference type="ARBA" id="ARBA00023221"/>
    </source>
</evidence>
<comment type="catalytic activity">
    <reaction evidence="17">
        <text>(R)-mevalonate + ATP = (R)-5-phosphomevalonate + ADP + H(+)</text>
        <dbReference type="Rhea" id="RHEA:17065"/>
        <dbReference type="ChEBI" id="CHEBI:15378"/>
        <dbReference type="ChEBI" id="CHEBI:30616"/>
        <dbReference type="ChEBI" id="CHEBI:36464"/>
        <dbReference type="ChEBI" id="CHEBI:58146"/>
        <dbReference type="ChEBI" id="CHEBI:456216"/>
        <dbReference type="EC" id="2.7.1.36"/>
    </reaction>
    <physiologicalReaction direction="left-to-right" evidence="17">
        <dbReference type="Rhea" id="RHEA:17066"/>
    </physiologicalReaction>
</comment>
<dbReference type="GO" id="GO:0005829">
    <property type="term" value="C:cytosol"/>
    <property type="evidence" value="ECO:0007669"/>
    <property type="project" value="TreeGrafter"/>
</dbReference>
<evidence type="ECO:0000256" key="19">
    <source>
        <dbReference type="RuleBase" id="RU363087"/>
    </source>
</evidence>
<evidence type="ECO:0000256" key="13">
    <source>
        <dbReference type="ARBA" id="ARBA00023011"/>
    </source>
</evidence>
<dbReference type="EC" id="2.7.1.36" evidence="3 19"/>
<keyword evidence="6 19" id="KW-0808">Transferase</keyword>